<name>A0AB34R3U3_9PORP</name>
<dbReference type="InterPro" id="IPR016032">
    <property type="entry name" value="Sig_transdc_resp-reg_C-effctor"/>
</dbReference>
<dbReference type="InterPro" id="IPR000792">
    <property type="entry name" value="Tscrpt_reg_LuxR_C"/>
</dbReference>
<dbReference type="RefSeq" id="WP_041503385.1">
    <property type="nucleotide sequence ID" value="NZ_JPIT01000018.1"/>
</dbReference>
<dbReference type="AlphaFoldDB" id="A0AB34R3U3"/>
<organism evidence="2 3">
    <name type="scientific">Sanguibacteroides justesenii</name>
    <dbReference type="NCBI Taxonomy" id="1547597"/>
    <lineage>
        <taxon>Bacteria</taxon>
        <taxon>Pseudomonadati</taxon>
        <taxon>Bacteroidota</taxon>
        <taxon>Bacteroidia</taxon>
        <taxon>Bacteroidales</taxon>
        <taxon>Porphyromonadaceae</taxon>
        <taxon>Sanguibacteroides</taxon>
    </lineage>
</organism>
<protein>
    <recommendedName>
        <fullName evidence="1">HTH luxR-type domain-containing protein</fullName>
    </recommendedName>
</protein>
<proteinExistence type="predicted"/>
<evidence type="ECO:0000259" key="1">
    <source>
        <dbReference type="SMART" id="SM00421"/>
    </source>
</evidence>
<dbReference type="Proteomes" id="UP000031937">
    <property type="component" value="Unassembled WGS sequence"/>
</dbReference>
<dbReference type="SUPFAM" id="SSF46894">
    <property type="entry name" value="C-terminal effector domain of the bipartite response regulators"/>
    <property type="match status" value="1"/>
</dbReference>
<reference evidence="2 3" key="1">
    <citation type="submission" date="2014-07" db="EMBL/GenBank/DDBJ databases">
        <title>Porphyromonadaceae bacterium OUH 334697 = ATCC BAA-2682 = DSM 28341 draft genome.</title>
        <authorList>
            <person name="Sydenham T.V."/>
            <person name="Hasman H."/>
            <person name="Justesen U.S."/>
        </authorList>
    </citation>
    <scope>NUCLEOTIDE SEQUENCE [LARGE SCALE GENOMIC DNA]</scope>
    <source>
        <strain evidence="2 3">OUH 334697</strain>
    </source>
</reference>
<dbReference type="EMBL" id="JPIT01000018">
    <property type="protein sequence ID" value="KIO45448.1"/>
    <property type="molecule type" value="Genomic_DNA"/>
</dbReference>
<dbReference type="Pfam" id="PF00196">
    <property type="entry name" value="GerE"/>
    <property type="match status" value="1"/>
</dbReference>
<sequence>METNLRQFGQSANLPAGIFSGTELFARNGQMYAMYNGTRMKFEDLPGMEKRNFIQMYLEDKEGQDFIRKQFGIVGFESGFKQWLFCQFGSLDGDPDFVDEKITPDQYNSACLKIDCPGRGKFCSKAIGLKSYEVETIRELKTGKTAKEVASKLNVSEAAVKSRIEKLKDRYNVTNIVALIAMFTELGV</sequence>
<dbReference type="GO" id="GO:0006355">
    <property type="term" value="P:regulation of DNA-templated transcription"/>
    <property type="evidence" value="ECO:0007669"/>
    <property type="project" value="InterPro"/>
</dbReference>
<evidence type="ECO:0000313" key="3">
    <source>
        <dbReference type="Proteomes" id="UP000031937"/>
    </source>
</evidence>
<gene>
    <name evidence="2" type="ORF">IE90_08545</name>
</gene>
<dbReference type="InterPro" id="IPR036388">
    <property type="entry name" value="WH-like_DNA-bd_sf"/>
</dbReference>
<evidence type="ECO:0000313" key="2">
    <source>
        <dbReference type="EMBL" id="KIO45448.1"/>
    </source>
</evidence>
<dbReference type="Gene3D" id="1.10.10.10">
    <property type="entry name" value="Winged helix-like DNA-binding domain superfamily/Winged helix DNA-binding domain"/>
    <property type="match status" value="1"/>
</dbReference>
<feature type="domain" description="HTH luxR-type" evidence="1">
    <location>
        <begin position="126"/>
        <end position="183"/>
    </location>
</feature>
<dbReference type="SMART" id="SM00421">
    <property type="entry name" value="HTH_LUXR"/>
    <property type="match status" value="1"/>
</dbReference>
<comment type="caution">
    <text evidence="2">The sequence shown here is derived from an EMBL/GenBank/DDBJ whole genome shotgun (WGS) entry which is preliminary data.</text>
</comment>
<dbReference type="GO" id="GO:0003677">
    <property type="term" value="F:DNA binding"/>
    <property type="evidence" value="ECO:0007669"/>
    <property type="project" value="InterPro"/>
</dbReference>
<accession>A0AB34R3U3</accession>